<evidence type="ECO:0000256" key="1">
    <source>
        <dbReference type="SAM" id="Phobius"/>
    </source>
</evidence>
<protein>
    <submittedName>
        <fullName evidence="2">Uncharacterized protein</fullName>
    </submittedName>
</protein>
<accession>A0A9P7DW89</accession>
<dbReference type="RefSeq" id="XP_041166384.1">
    <property type="nucleotide sequence ID" value="XM_041310722.1"/>
</dbReference>
<reference evidence="2" key="1">
    <citation type="journal article" date="2020" name="New Phytol.">
        <title>Comparative genomics reveals dynamic genome evolution in host specialist ectomycorrhizal fungi.</title>
        <authorList>
            <person name="Lofgren L.A."/>
            <person name="Nguyen N.H."/>
            <person name="Vilgalys R."/>
            <person name="Ruytinx J."/>
            <person name="Liao H.L."/>
            <person name="Branco S."/>
            <person name="Kuo A."/>
            <person name="LaButti K."/>
            <person name="Lipzen A."/>
            <person name="Andreopoulos W."/>
            <person name="Pangilinan J."/>
            <person name="Riley R."/>
            <person name="Hundley H."/>
            <person name="Na H."/>
            <person name="Barry K."/>
            <person name="Grigoriev I.V."/>
            <person name="Stajich J.E."/>
            <person name="Kennedy P.G."/>
        </authorList>
    </citation>
    <scope>NUCLEOTIDE SEQUENCE</scope>
    <source>
        <strain evidence="2">S12</strain>
    </source>
</reference>
<name>A0A9P7DW89_9AGAM</name>
<comment type="caution">
    <text evidence="2">The sequence shown here is derived from an EMBL/GenBank/DDBJ whole genome shotgun (WGS) entry which is preliminary data.</text>
</comment>
<feature type="transmembrane region" description="Helical" evidence="1">
    <location>
        <begin position="6"/>
        <end position="26"/>
    </location>
</feature>
<organism evidence="2 3">
    <name type="scientific">Suillus plorans</name>
    <dbReference type="NCBI Taxonomy" id="116603"/>
    <lineage>
        <taxon>Eukaryota</taxon>
        <taxon>Fungi</taxon>
        <taxon>Dikarya</taxon>
        <taxon>Basidiomycota</taxon>
        <taxon>Agaricomycotina</taxon>
        <taxon>Agaricomycetes</taxon>
        <taxon>Agaricomycetidae</taxon>
        <taxon>Boletales</taxon>
        <taxon>Suillineae</taxon>
        <taxon>Suillaceae</taxon>
        <taxon>Suillus</taxon>
    </lineage>
</organism>
<keyword evidence="3" id="KW-1185">Reference proteome</keyword>
<feature type="transmembrane region" description="Helical" evidence="1">
    <location>
        <begin position="119"/>
        <end position="137"/>
    </location>
</feature>
<sequence>MSLLIAIAWIMAITEVVINVVADIWFRIWTLGCSDWSYNPRSGQLPCRSQKNRHEHGRGCCKSFPKSWASPHASVCLRSSFSSTSVSPALTRSCKLGASCVYYMVDAYLLKLRAEGQHLYLLLLLLLLLNILKVTRVPPT</sequence>
<dbReference type="OrthoDB" id="2612350at2759"/>
<gene>
    <name evidence="2" type="ORF">HD556DRAFT_478795</name>
</gene>
<proteinExistence type="predicted"/>
<dbReference type="AlphaFoldDB" id="A0A9P7DW89"/>
<keyword evidence="1" id="KW-0472">Membrane</keyword>
<keyword evidence="1" id="KW-1133">Transmembrane helix</keyword>
<dbReference type="EMBL" id="JABBWE010000003">
    <property type="protein sequence ID" value="KAG1804769.1"/>
    <property type="molecule type" value="Genomic_DNA"/>
</dbReference>
<evidence type="ECO:0000313" key="3">
    <source>
        <dbReference type="Proteomes" id="UP000719766"/>
    </source>
</evidence>
<dbReference type="GeneID" id="64604486"/>
<evidence type="ECO:0000313" key="2">
    <source>
        <dbReference type="EMBL" id="KAG1804769.1"/>
    </source>
</evidence>
<dbReference type="Proteomes" id="UP000719766">
    <property type="component" value="Unassembled WGS sequence"/>
</dbReference>
<keyword evidence="1" id="KW-0812">Transmembrane</keyword>